<protein>
    <submittedName>
        <fullName evidence="3">Helix-turn-helix domain-containing protein</fullName>
    </submittedName>
</protein>
<dbReference type="Proteomes" id="UP001147700">
    <property type="component" value="Unassembled WGS sequence"/>
</dbReference>
<dbReference type="SUPFAM" id="SSF47413">
    <property type="entry name" value="lambda repressor-like DNA-binding domains"/>
    <property type="match status" value="1"/>
</dbReference>
<dbReference type="RefSeq" id="WP_202957416.1">
    <property type="nucleotide sequence ID" value="NZ_JAPCID010000018.1"/>
</dbReference>
<feature type="compositionally biased region" description="Basic and acidic residues" evidence="1">
    <location>
        <begin position="1"/>
        <end position="14"/>
    </location>
</feature>
<name>A0ABT4RJJ8_9ACTN</name>
<evidence type="ECO:0000313" key="4">
    <source>
        <dbReference type="Proteomes" id="UP001147700"/>
    </source>
</evidence>
<dbReference type="PROSITE" id="PS50943">
    <property type="entry name" value="HTH_CROC1"/>
    <property type="match status" value="1"/>
</dbReference>
<dbReference type="Gene3D" id="1.10.260.40">
    <property type="entry name" value="lambda repressor-like DNA-binding domains"/>
    <property type="match status" value="1"/>
</dbReference>
<dbReference type="EMBL" id="JAPCID010000018">
    <property type="protein sequence ID" value="MDA0138720.1"/>
    <property type="molecule type" value="Genomic_DNA"/>
</dbReference>
<comment type="caution">
    <text evidence="3">The sequence shown here is derived from an EMBL/GenBank/DDBJ whole genome shotgun (WGS) entry which is preliminary data.</text>
</comment>
<reference evidence="3" key="1">
    <citation type="submission" date="2022-10" db="EMBL/GenBank/DDBJ databases">
        <title>The WGS of Solirubrobacter sp. CPCC 204708.</title>
        <authorList>
            <person name="Jiang Z."/>
        </authorList>
    </citation>
    <scope>NUCLEOTIDE SEQUENCE</scope>
    <source>
        <strain evidence="3">CPCC 204708</strain>
    </source>
</reference>
<evidence type="ECO:0000259" key="2">
    <source>
        <dbReference type="PROSITE" id="PS50943"/>
    </source>
</evidence>
<dbReference type="InterPro" id="IPR010982">
    <property type="entry name" value="Lambda_DNA-bd_dom_sf"/>
</dbReference>
<keyword evidence="4" id="KW-1185">Reference proteome</keyword>
<dbReference type="InterPro" id="IPR001387">
    <property type="entry name" value="Cro/C1-type_HTH"/>
</dbReference>
<feature type="region of interest" description="Disordered" evidence="1">
    <location>
        <begin position="1"/>
        <end position="21"/>
    </location>
</feature>
<accession>A0ABT4RJJ8</accession>
<dbReference type="SMART" id="SM00530">
    <property type="entry name" value="HTH_XRE"/>
    <property type="match status" value="1"/>
</dbReference>
<dbReference type="CDD" id="cd00093">
    <property type="entry name" value="HTH_XRE"/>
    <property type="match status" value="1"/>
</dbReference>
<evidence type="ECO:0000313" key="3">
    <source>
        <dbReference type="EMBL" id="MDA0138720.1"/>
    </source>
</evidence>
<sequence length="112" mass="12932">MTERPKLTSADDVRRRRPPRRERVETIKRVVELEIALHELRERRGVTQEHVAEHLGTSRPNVSRIEREDDVRVSTLQRYVAALGGELEVIARFPDGGRETLLGSTTERPGRR</sequence>
<organism evidence="3 4">
    <name type="scientific">Solirubrobacter deserti</name>
    <dbReference type="NCBI Taxonomy" id="2282478"/>
    <lineage>
        <taxon>Bacteria</taxon>
        <taxon>Bacillati</taxon>
        <taxon>Actinomycetota</taxon>
        <taxon>Thermoleophilia</taxon>
        <taxon>Solirubrobacterales</taxon>
        <taxon>Solirubrobacteraceae</taxon>
        <taxon>Solirubrobacter</taxon>
    </lineage>
</organism>
<feature type="domain" description="HTH cro/C1-type" evidence="2">
    <location>
        <begin position="37"/>
        <end position="90"/>
    </location>
</feature>
<evidence type="ECO:0000256" key="1">
    <source>
        <dbReference type="SAM" id="MobiDB-lite"/>
    </source>
</evidence>
<dbReference type="Pfam" id="PF13560">
    <property type="entry name" value="HTH_31"/>
    <property type="match status" value="1"/>
</dbReference>
<gene>
    <name evidence="3" type="ORF">OJ962_14545</name>
</gene>
<proteinExistence type="predicted"/>